<name>A0A0F9B7J4_9ZZZZ</name>
<gene>
    <name evidence="1" type="ORF">LCGC14_2562800</name>
</gene>
<proteinExistence type="predicted"/>
<protein>
    <submittedName>
        <fullName evidence="1">Uncharacterized protein</fullName>
    </submittedName>
</protein>
<dbReference type="EMBL" id="LAZR01042343">
    <property type="protein sequence ID" value="KKL09747.1"/>
    <property type="molecule type" value="Genomic_DNA"/>
</dbReference>
<accession>A0A0F9B7J4</accession>
<feature type="non-terminal residue" evidence="1">
    <location>
        <position position="62"/>
    </location>
</feature>
<sequence length="62" mass="7349">MRRFIAWLVGFFNPKGIPPPTRGVPIELDKTRYLRYPLRVMHEIRQEFGKKALEEGVITEHL</sequence>
<comment type="caution">
    <text evidence="1">The sequence shown here is derived from an EMBL/GenBank/DDBJ whole genome shotgun (WGS) entry which is preliminary data.</text>
</comment>
<evidence type="ECO:0000313" key="1">
    <source>
        <dbReference type="EMBL" id="KKL09747.1"/>
    </source>
</evidence>
<dbReference type="AlphaFoldDB" id="A0A0F9B7J4"/>
<organism evidence="1">
    <name type="scientific">marine sediment metagenome</name>
    <dbReference type="NCBI Taxonomy" id="412755"/>
    <lineage>
        <taxon>unclassified sequences</taxon>
        <taxon>metagenomes</taxon>
        <taxon>ecological metagenomes</taxon>
    </lineage>
</organism>
<reference evidence="1" key="1">
    <citation type="journal article" date="2015" name="Nature">
        <title>Complex archaea that bridge the gap between prokaryotes and eukaryotes.</title>
        <authorList>
            <person name="Spang A."/>
            <person name="Saw J.H."/>
            <person name="Jorgensen S.L."/>
            <person name="Zaremba-Niedzwiedzka K."/>
            <person name="Martijn J."/>
            <person name="Lind A.E."/>
            <person name="van Eijk R."/>
            <person name="Schleper C."/>
            <person name="Guy L."/>
            <person name="Ettema T.J."/>
        </authorList>
    </citation>
    <scope>NUCLEOTIDE SEQUENCE</scope>
</reference>